<evidence type="ECO:0000256" key="1">
    <source>
        <dbReference type="SAM" id="MobiDB-lite"/>
    </source>
</evidence>
<feature type="domain" description="DUF6777" evidence="2">
    <location>
        <begin position="64"/>
        <end position="224"/>
    </location>
</feature>
<sequence>MCVLACALAGALLLTGCGGDTPSRPEHVVLQPVAAQGPDPFTRSTVTVPSTPPAPATTAGGRPRSVSGGTPGLYGGVQGVAGCDVERQIALLTADRAKAAAFARAEGVAASAVPGHLRALTPVVLRADTRVTDHGYRDGRATARQAVLQAGTAVLVDDRGVPRLRCACGNPLRPPTATPGATSPRSLPWPDYRPGQVVVVTPAPRALTLLTLVDVVTRAWIERGPGPDASRDRALPAPAWAVTSPAPEPRAGAVPPPARRPLNPAAPARRPQEQPVAAAPDLPVTAPDPAGDAPSGLVDDVDDLGPVMVPEVPVVPDGGGLVPDDLVDGFPDTALDGSPTGAPGGSDPADAYAGALPG</sequence>
<dbReference type="STRING" id="68231.AQJ30_13705"/>
<dbReference type="AlphaFoldDB" id="A0A101QYV3"/>
<evidence type="ECO:0000259" key="2">
    <source>
        <dbReference type="Pfam" id="PF20568"/>
    </source>
</evidence>
<organism evidence="3 4">
    <name type="scientific">Streptomyces longwoodensis</name>
    <dbReference type="NCBI Taxonomy" id="68231"/>
    <lineage>
        <taxon>Bacteria</taxon>
        <taxon>Bacillati</taxon>
        <taxon>Actinomycetota</taxon>
        <taxon>Actinomycetes</taxon>
        <taxon>Kitasatosporales</taxon>
        <taxon>Streptomycetaceae</taxon>
        <taxon>Streptomyces</taxon>
    </lineage>
</organism>
<feature type="region of interest" description="Disordered" evidence="1">
    <location>
        <begin position="36"/>
        <end position="69"/>
    </location>
</feature>
<dbReference type="EMBL" id="LMWS01000015">
    <property type="protein sequence ID" value="KUN38595.1"/>
    <property type="molecule type" value="Genomic_DNA"/>
</dbReference>
<reference evidence="3 4" key="1">
    <citation type="submission" date="2015-10" db="EMBL/GenBank/DDBJ databases">
        <title>Draft genome sequence of Streptomyces longwoodensis DSM 41677, type strain for the species Streptomyces longwoodensis.</title>
        <authorList>
            <person name="Ruckert C."/>
            <person name="Winkler A."/>
            <person name="Kalinowski J."/>
            <person name="Kampfer P."/>
            <person name="Glaeser S."/>
        </authorList>
    </citation>
    <scope>NUCLEOTIDE SEQUENCE [LARGE SCALE GENOMIC DNA]</scope>
    <source>
        <strain evidence="3 4">DSM 41677</strain>
    </source>
</reference>
<feature type="region of interest" description="Disordered" evidence="1">
    <location>
        <begin position="241"/>
        <end position="358"/>
    </location>
</feature>
<dbReference type="Proteomes" id="UP000053271">
    <property type="component" value="Unassembled WGS sequence"/>
</dbReference>
<protein>
    <recommendedName>
        <fullName evidence="2">DUF6777 domain-containing protein</fullName>
    </recommendedName>
</protein>
<dbReference type="Pfam" id="PF20568">
    <property type="entry name" value="DUF6777"/>
    <property type="match status" value="1"/>
</dbReference>
<comment type="caution">
    <text evidence="3">The sequence shown here is derived from an EMBL/GenBank/DDBJ whole genome shotgun (WGS) entry which is preliminary data.</text>
</comment>
<gene>
    <name evidence="3" type="ORF">AQJ30_13705</name>
</gene>
<accession>A0A101QYV3</accession>
<feature type="region of interest" description="Disordered" evidence="1">
    <location>
        <begin position="169"/>
        <end position="188"/>
    </location>
</feature>
<dbReference type="InterPro" id="IPR046704">
    <property type="entry name" value="DUF6777"/>
</dbReference>
<feature type="compositionally biased region" description="Low complexity" evidence="1">
    <location>
        <begin position="260"/>
        <end position="280"/>
    </location>
</feature>
<feature type="compositionally biased region" description="Low complexity" evidence="1">
    <location>
        <begin position="304"/>
        <end position="316"/>
    </location>
</feature>
<name>A0A101QYV3_9ACTN</name>
<keyword evidence="4" id="KW-1185">Reference proteome</keyword>
<proteinExistence type="predicted"/>
<evidence type="ECO:0000313" key="3">
    <source>
        <dbReference type="EMBL" id="KUN38595.1"/>
    </source>
</evidence>
<evidence type="ECO:0000313" key="4">
    <source>
        <dbReference type="Proteomes" id="UP000053271"/>
    </source>
</evidence>